<dbReference type="PANTHER" id="PTHR47835">
    <property type="entry name" value="HFM1, ATP DEPENDENT DNA HELICASE HOMOLOG"/>
    <property type="match status" value="1"/>
</dbReference>
<gene>
    <name evidence="5" type="ORF">KGM_209762</name>
</gene>
<dbReference type="KEGG" id="dpl:KGM_209762"/>
<dbReference type="InParanoid" id="A0A212EHY6"/>
<comment type="caution">
    <text evidence="5">The sequence shown here is derived from an EMBL/GenBank/DDBJ whole genome shotgun (WGS) entry which is preliminary data.</text>
</comment>
<accession>A0A212EHY6</accession>
<evidence type="ECO:0000313" key="6">
    <source>
        <dbReference type="Proteomes" id="UP000007151"/>
    </source>
</evidence>
<dbReference type="InterPro" id="IPR027417">
    <property type="entry name" value="P-loop_NTPase"/>
</dbReference>
<dbReference type="PROSITE" id="PS51192">
    <property type="entry name" value="HELICASE_ATP_BIND_1"/>
    <property type="match status" value="1"/>
</dbReference>
<dbReference type="SUPFAM" id="SSF52540">
    <property type="entry name" value="P-loop containing nucleoside triphosphate hydrolases"/>
    <property type="match status" value="1"/>
</dbReference>
<organism evidence="5 6">
    <name type="scientific">Danaus plexippus plexippus</name>
    <dbReference type="NCBI Taxonomy" id="278856"/>
    <lineage>
        <taxon>Eukaryota</taxon>
        <taxon>Metazoa</taxon>
        <taxon>Ecdysozoa</taxon>
        <taxon>Arthropoda</taxon>
        <taxon>Hexapoda</taxon>
        <taxon>Insecta</taxon>
        <taxon>Pterygota</taxon>
        <taxon>Neoptera</taxon>
        <taxon>Endopterygota</taxon>
        <taxon>Lepidoptera</taxon>
        <taxon>Glossata</taxon>
        <taxon>Ditrysia</taxon>
        <taxon>Papilionoidea</taxon>
        <taxon>Nymphalidae</taxon>
        <taxon>Danainae</taxon>
        <taxon>Danaini</taxon>
        <taxon>Danaina</taxon>
        <taxon>Danaus</taxon>
        <taxon>Danaus</taxon>
    </lineage>
</organism>
<dbReference type="Pfam" id="PF00270">
    <property type="entry name" value="DEAD"/>
    <property type="match status" value="1"/>
</dbReference>
<proteinExistence type="predicted"/>
<evidence type="ECO:0000256" key="2">
    <source>
        <dbReference type="ARBA" id="ARBA00022840"/>
    </source>
</evidence>
<dbReference type="CDD" id="cd18795">
    <property type="entry name" value="SF2_C_Ski2"/>
    <property type="match status" value="1"/>
</dbReference>
<dbReference type="GO" id="GO:0016787">
    <property type="term" value="F:hydrolase activity"/>
    <property type="evidence" value="ECO:0007669"/>
    <property type="project" value="UniProtKB-KW"/>
</dbReference>
<dbReference type="eggNOG" id="KOG0952">
    <property type="taxonomic scope" value="Eukaryota"/>
</dbReference>
<dbReference type="InterPro" id="IPR014001">
    <property type="entry name" value="Helicase_ATP-bd"/>
</dbReference>
<dbReference type="STRING" id="278856.A0A212EHY6"/>
<keyword evidence="6" id="KW-1185">Reference proteome</keyword>
<dbReference type="Proteomes" id="UP000007151">
    <property type="component" value="Unassembled WGS sequence"/>
</dbReference>
<dbReference type="GO" id="GO:0043138">
    <property type="term" value="F:3'-5' DNA helicase activity"/>
    <property type="evidence" value="ECO:0007669"/>
    <property type="project" value="UniProtKB-EC"/>
</dbReference>
<dbReference type="eggNOG" id="KOG0951">
    <property type="taxonomic scope" value="Eukaryota"/>
</dbReference>
<name>A0A212EHY6_DANPL</name>
<dbReference type="InterPro" id="IPR001650">
    <property type="entry name" value="Helicase_C-like"/>
</dbReference>
<evidence type="ECO:0000259" key="4">
    <source>
        <dbReference type="PROSITE" id="PS51194"/>
    </source>
</evidence>
<dbReference type="EMBL" id="AGBW02014758">
    <property type="protein sequence ID" value="OWR41095.1"/>
    <property type="molecule type" value="Genomic_DNA"/>
</dbReference>
<evidence type="ECO:0000313" key="5">
    <source>
        <dbReference type="EMBL" id="OWR41095.1"/>
    </source>
</evidence>
<dbReference type="AlphaFoldDB" id="A0A212EHY6"/>
<dbReference type="InterPro" id="IPR052247">
    <property type="entry name" value="Meiotic_Crossover_Helicase"/>
</dbReference>
<dbReference type="GO" id="GO:0005524">
    <property type="term" value="F:ATP binding"/>
    <property type="evidence" value="ECO:0007669"/>
    <property type="project" value="UniProtKB-KW"/>
</dbReference>
<evidence type="ECO:0000259" key="3">
    <source>
        <dbReference type="PROSITE" id="PS51192"/>
    </source>
</evidence>
<dbReference type="SMART" id="SM00490">
    <property type="entry name" value="HELICc"/>
    <property type="match status" value="1"/>
</dbReference>
<dbReference type="GO" id="GO:0003676">
    <property type="term" value="F:nucleic acid binding"/>
    <property type="evidence" value="ECO:0007669"/>
    <property type="project" value="InterPro"/>
</dbReference>
<protein>
    <submittedName>
        <fullName evidence="5">HFM1 protein</fullName>
    </submittedName>
</protein>
<keyword evidence="2" id="KW-0067">ATP-binding</keyword>
<dbReference type="Pfam" id="PF00271">
    <property type="entry name" value="Helicase_C"/>
    <property type="match status" value="1"/>
</dbReference>
<dbReference type="PANTHER" id="PTHR47835:SF3">
    <property type="entry name" value="HELICASE FOR MEIOSIS 1"/>
    <property type="match status" value="1"/>
</dbReference>
<keyword evidence="1" id="KW-0547">Nucleotide-binding</keyword>
<reference evidence="5 6" key="1">
    <citation type="journal article" date="2011" name="Cell">
        <title>The monarch butterfly genome yields insights into long-distance migration.</title>
        <authorList>
            <person name="Zhan S."/>
            <person name="Merlin C."/>
            <person name="Boore J.L."/>
            <person name="Reppert S.M."/>
        </authorList>
    </citation>
    <scope>NUCLEOTIDE SEQUENCE [LARGE SCALE GENOMIC DNA]</scope>
    <source>
        <strain evidence="5">F-2</strain>
    </source>
</reference>
<feature type="domain" description="Helicase ATP-binding" evidence="3">
    <location>
        <begin position="2"/>
        <end position="180"/>
    </location>
</feature>
<sequence>MDDALYSNKSMVVCAPTGSGKTVIFEMAIVQLLMELEDKNCNDDYKIIYMAPVKALCTERITEWYSKYMKLGLLCIEVTGDTDVDFSQLQPYRIIITTPEKWDLITRRCNDLSLVKLFLIDEVHSLNDESRGPVLEAVVSRVKTVQCSIQWCVRLVAVSATISNPEDVATWLGGSQAVHYKFGDECRPVKLNRVVEGYPCSPGTSIFKFDIILNYKLWPVIQKYYNGKPTLIFCNTRKSVMFTAETLSKEITVGFSPDQRAKLTTIASSIRNKKLQSLVLSGVGCHHAGLLLDERNAIERAFRNRDLPILITTTTLAMGVNLPAHLVIIKNTQQYVNGAYKEYSISTVLQMIGRAGRPQYDREATAVIMTRLQDKVSITMITYI</sequence>
<evidence type="ECO:0000256" key="1">
    <source>
        <dbReference type="ARBA" id="ARBA00022741"/>
    </source>
</evidence>
<feature type="domain" description="Helicase C-terminal" evidence="4">
    <location>
        <begin position="219"/>
        <end position="384"/>
    </location>
</feature>
<dbReference type="Gene3D" id="3.40.50.300">
    <property type="entry name" value="P-loop containing nucleotide triphosphate hydrolases"/>
    <property type="match status" value="2"/>
</dbReference>
<dbReference type="SMART" id="SM00487">
    <property type="entry name" value="DEXDc"/>
    <property type="match status" value="1"/>
</dbReference>
<dbReference type="PROSITE" id="PS51194">
    <property type="entry name" value="HELICASE_CTER"/>
    <property type="match status" value="1"/>
</dbReference>
<dbReference type="InterPro" id="IPR011545">
    <property type="entry name" value="DEAD/DEAH_box_helicase_dom"/>
</dbReference>